<gene>
    <name evidence="1" type="ORF">H5410_005939</name>
</gene>
<evidence type="ECO:0000313" key="1">
    <source>
        <dbReference type="EMBL" id="KAG5620721.1"/>
    </source>
</evidence>
<name>A0A9J6A894_SOLCO</name>
<organism evidence="1 2">
    <name type="scientific">Solanum commersonii</name>
    <name type="common">Commerson's wild potato</name>
    <name type="synonym">Commerson's nightshade</name>
    <dbReference type="NCBI Taxonomy" id="4109"/>
    <lineage>
        <taxon>Eukaryota</taxon>
        <taxon>Viridiplantae</taxon>
        <taxon>Streptophyta</taxon>
        <taxon>Embryophyta</taxon>
        <taxon>Tracheophyta</taxon>
        <taxon>Spermatophyta</taxon>
        <taxon>Magnoliopsida</taxon>
        <taxon>eudicotyledons</taxon>
        <taxon>Gunneridae</taxon>
        <taxon>Pentapetalae</taxon>
        <taxon>asterids</taxon>
        <taxon>lamiids</taxon>
        <taxon>Solanales</taxon>
        <taxon>Solanaceae</taxon>
        <taxon>Solanoideae</taxon>
        <taxon>Solaneae</taxon>
        <taxon>Solanum</taxon>
    </lineage>
</organism>
<comment type="caution">
    <text evidence="1">The sequence shown here is derived from an EMBL/GenBank/DDBJ whole genome shotgun (WGS) entry which is preliminary data.</text>
</comment>
<reference evidence="1 2" key="1">
    <citation type="submission" date="2020-09" db="EMBL/GenBank/DDBJ databases">
        <title>De no assembly of potato wild relative species, Solanum commersonii.</title>
        <authorList>
            <person name="Cho K."/>
        </authorList>
    </citation>
    <scope>NUCLEOTIDE SEQUENCE [LARGE SCALE GENOMIC DNA]</scope>
    <source>
        <strain evidence="1">LZ3.2</strain>
        <tissue evidence="1">Leaf</tissue>
    </source>
</reference>
<dbReference type="Proteomes" id="UP000824120">
    <property type="component" value="Chromosome 2"/>
</dbReference>
<proteinExistence type="predicted"/>
<dbReference type="EMBL" id="JACXVP010000002">
    <property type="protein sequence ID" value="KAG5620721.1"/>
    <property type="molecule type" value="Genomic_DNA"/>
</dbReference>
<accession>A0A9J6A894</accession>
<keyword evidence="2" id="KW-1185">Reference proteome</keyword>
<evidence type="ECO:0000313" key="2">
    <source>
        <dbReference type="Proteomes" id="UP000824120"/>
    </source>
</evidence>
<sequence length="144" mass="16061">MFSRTTTESGGFGRKNGELKGLHEFEREKKKEERDQQKAWGLGLCQRSSVEKINIDVDKLHIILFHKIALELGVENVETFGCKVNKKGTFYMLNTDSDVLNLLNGLKGADSVDVYVVHPISITLVVEEILVLPSTNVDVSSSPQ</sequence>
<protein>
    <submittedName>
        <fullName evidence="1">Uncharacterized protein</fullName>
    </submittedName>
</protein>
<dbReference type="AlphaFoldDB" id="A0A9J6A894"/>